<dbReference type="AlphaFoldDB" id="A0A506U2W7"/>
<dbReference type="EMBL" id="VHLH01000016">
    <property type="protein sequence ID" value="TPW28150.1"/>
    <property type="molecule type" value="Genomic_DNA"/>
</dbReference>
<dbReference type="InterPro" id="IPR000683">
    <property type="entry name" value="Gfo/Idh/MocA-like_OxRdtase_N"/>
</dbReference>
<dbReference type="InterPro" id="IPR050463">
    <property type="entry name" value="Gfo/Idh/MocA_oxidrdct_glycsds"/>
</dbReference>
<name>A0A506U2W7_9HYPH</name>
<evidence type="ECO:0000259" key="1">
    <source>
        <dbReference type="Pfam" id="PF01408"/>
    </source>
</evidence>
<evidence type="ECO:0000313" key="2">
    <source>
        <dbReference type="EMBL" id="TPW28150.1"/>
    </source>
</evidence>
<dbReference type="OrthoDB" id="9813657at2"/>
<feature type="domain" description="Gfo/Idh/MocA-like oxidoreductase N-terminal" evidence="1">
    <location>
        <begin position="12"/>
        <end position="121"/>
    </location>
</feature>
<sequence>MSTDPTTTIGIGIGIVGLGKIARDEHIPAIAGEAAFQLRALASRSTTLPDVECYETLEAMLAEAADVDAVALCTPPQVRYALAARALTAGKHVLLEKPPGMTLSEVVDLRDMAAGSGCSLFATWHSRFAAGVEPARQWLAERRVRTVRILWKEDVRVWHPGQEWIWEPGGLGVFDPGINALSILTRIMPHAVFLTEAELEVPENRQAPIAANLAFTDRRGADIRAEFDWRQEGPQLWTITVETEEGTLELAEGGSRLAIDGEAVPLSAAGEYPGIYRRFADLVRSGTSDVDVSPQRHVADAFMMGRRIAVAPFTE</sequence>
<comment type="caution">
    <text evidence="2">The sequence shown here is derived from an EMBL/GenBank/DDBJ whole genome shotgun (WGS) entry which is preliminary data.</text>
</comment>
<dbReference type="RefSeq" id="WP_141166875.1">
    <property type="nucleotide sequence ID" value="NZ_VHLH01000016.1"/>
</dbReference>
<accession>A0A506U2W7</accession>
<dbReference type="PANTHER" id="PTHR43818:SF7">
    <property type="entry name" value="DEHYDROGENASE"/>
    <property type="match status" value="1"/>
</dbReference>
<reference evidence="2 3" key="1">
    <citation type="submission" date="2019-06" db="EMBL/GenBank/DDBJ databases">
        <authorList>
            <person name="Li M."/>
        </authorList>
    </citation>
    <scope>NUCLEOTIDE SEQUENCE [LARGE SCALE GENOMIC DNA]</scope>
    <source>
        <strain evidence="2 3">BGMRC6574</strain>
    </source>
</reference>
<dbReference type="Pfam" id="PF01408">
    <property type="entry name" value="GFO_IDH_MocA"/>
    <property type="match status" value="1"/>
</dbReference>
<proteinExistence type="predicted"/>
<dbReference type="Gene3D" id="3.30.360.10">
    <property type="entry name" value="Dihydrodipicolinate Reductase, domain 2"/>
    <property type="match status" value="1"/>
</dbReference>
<gene>
    <name evidence="2" type="ORF">FJU11_09810</name>
</gene>
<dbReference type="GO" id="GO:0000166">
    <property type="term" value="F:nucleotide binding"/>
    <property type="evidence" value="ECO:0007669"/>
    <property type="project" value="InterPro"/>
</dbReference>
<organism evidence="2 3">
    <name type="scientific">Pararhizobium mangrovi</name>
    <dbReference type="NCBI Taxonomy" id="2590452"/>
    <lineage>
        <taxon>Bacteria</taxon>
        <taxon>Pseudomonadati</taxon>
        <taxon>Pseudomonadota</taxon>
        <taxon>Alphaproteobacteria</taxon>
        <taxon>Hyphomicrobiales</taxon>
        <taxon>Rhizobiaceae</taxon>
        <taxon>Rhizobium/Agrobacterium group</taxon>
        <taxon>Pararhizobium</taxon>
    </lineage>
</organism>
<dbReference type="InterPro" id="IPR036291">
    <property type="entry name" value="NAD(P)-bd_dom_sf"/>
</dbReference>
<dbReference type="Proteomes" id="UP000320314">
    <property type="component" value="Unassembled WGS sequence"/>
</dbReference>
<dbReference type="SUPFAM" id="SSF51735">
    <property type="entry name" value="NAD(P)-binding Rossmann-fold domains"/>
    <property type="match status" value="1"/>
</dbReference>
<evidence type="ECO:0000313" key="3">
    <source>
        <dbReference type="Proteomes" id="UP000320314"/>
    </source>
</evidence>
<dbReference type="PANTHER" id="PTHR43818">
    <property type="entry name" value="BCDNA.GH03377"/>
    <property type="match status" value="1"/>
</dbReference>
<keyword evidence="3" id="KW-1185">Reference proteome</keyword>
<protein>
    <submittedName>
        <fullName evidence="2">Gfo/Idh/MocA family oxidoreductase</fullName>
    </submittedName>
</protein>
<dbReference type="Gene3D" id="3.40.50.720">
    <property type="entry name" value="NAD(P)-binding Rossmann-like Domain"/>
    <property type="match status" value="1"/>
</dbReference>